<dbReference type="Proteomes" id="UP001237642">
    <property type="component" value="Unassembled WGS sequence"/>
</dbReference>
<feature type="chain" id="PRO_5042099353" evidence="2">
    <location>
        <begin position="27"/>
        <end position="244"/>
    </location>
</feature>
<proteinExistence type="predicted"/>
<evidence type="ECO:0000313" key="4">
    <source>
        <dbReference type="Proteomes" id="UP001237642"/>
    </source>
</evidence>
<feature type="compositionally biased region" description="Low complexity" evidence="1">
    <location>
        <begin position="89"/>
        <end position="110"/>
    </location>
</feature>
<evidence type="ECO:0000256" key="1">
    <source>
        <dbReference type="SAM" id="MobiDB-lite"/>
    </source>
</evidence>
<reference evidence="3" key="2">
    <citation type="submission" date="2023-05" db="EMBL/GenBank/DDBJ databases">
        <authorList>
            <person name="Schelkunov M.I."/>
        </authorList>
    </citation>
    <scope>NUCLEOTIDE SEQUENCE</scope>
    <source>
        <strain evidence="3">Hsosn_3</strain>
        <tissue evidence="3">Leaf</tissue>
    </source>
</reference>
<accession>A0AAD8IVH6</accession>
<evidence type="ECO:0000256" key="2">
    <source>
        <dbReference type="SAM" id="SignalP"/>
    </source>
</evidence>
<keyword evidence="2" id="KW-0732">Signal</keyword>
<gene>
    <name evidence="3" type="ORF">POM88_011776</name>
</gene>
<feature type="region of interest" description="Disordered" evidence="1">
    <location>
        <begin position="85"/>
        <end position="126"/>
    </location>
</feature>
<feature type="signal peptide" evidence="2">
    <location>
        <begin position="1"/>
        <end position="26"/>
    </location>
</feature>
<protein>
    <submittedName>
        <fullName evidence="3">Uncharacterized protein</fullName>
    </submittedName>
</protein>
<comment type="caution">
    <text evidence="3">The sequence shown here is derived from an EMBL/GenBank/DDBJ whole genome shotgun (WGS) entry which is preliminary data.</text>
</comment>
<dbReference type="EMBL" id="JAUIZM010000003">
    <property type="protein sequence ID" value="KAK1392720.1"/>
    <property type="molecule type" value="Genomic_DNA"/>
</dbReference>
<name>A0AAD8IVH6_9APIA</name>
<dbReference type="AlphaFoldDB" id="A0AAD8IVH6"/>
<sequence>MASTTTLKMKFLLVLTCMVSLNIVESFEPIPPGQALPYQTYQQKGAVQDWQACRDAWLRTGGCLIDIWKIIHGIGGGIPGGGGLPFGGPPAADAPAADAPTGGSSPAADTALDEADDAAGGTGGFPDIGGWFPGLGSGIPGIGGGIPGIGGGIPGIGGGIPGIGGGIPGIGGGIPGIGGGIPGIGGGIPGIGGGIPGIGGGLPGFGGPFSQGCCDALAVVEKSCPGLSLNPFYSILVGKHCAAH</sequence>
<keyword evidence="4" id="KW-1185">Reference proteome</keyword>
<organism evidence="3 4">
    <name type="scientific">Heracleum sosnowskyi</name>
    <dbReference type="NCBI Taxonomy" id="360622"/>
    <lineage>
        <taxon>Eukaryota</taxon>
        <taxon>Viridiplantae</taxon>
        <taxon>Streptophyta</taxon>
        <taxon>Embryophyta</taxon>
        <taxon>Tracheophyta</taxon>
        <taxon>Spermatophyta</taxon>
        <taxon>Magnoliopsida</taxon>
        <taxon>eudicotyledons</taxon>
        <taxon>Gunneridae</taxon>
        <taxon>Pentapetalae</taxon>
        <taxon>asterids</taxon>
        <taxon>campanulids</taxon>
        <taxon>Apiales</taxon>
        <taxon>Apiaceae</taxon>
        <taxon>Apioideae</taxon>
        <taxon>apioid superclade</taxon>
        <taxon>Tordylieae</taxon>
        <taxon>Tordyliinae</taxon>
        <taxon>Heracleum</taxon>
    </lineage>
</organism>
<reference evidence="3" key="1">
    <citation type="submission" date="2023-02" db="EMBL/GenBank/DDBJ databases">
        <title>Genome of toxic invasive species Heracleum sosnowskyi carries increased number of genes despite the absence of recent whole-genome duplications.</title>
        <authorList>
            <person name="Schelkunov M."/>
            <person name="Shtratnikova V."/>
            <person name="Makarenko M."/>
            <person name="Klepikova A."/>
            <person name="Omelchenko D."/>
            <person name="Novikova G."/>
            <person name="Obukhova E."/>
            <person name="Bogdanov V."/>
            <person name="Penin A."/>
            <person name="Logacheva M."/>
        </authorList>
    </citation>
    <scope>NUCLEOTIDE SEQUENCE</scope>
    <source>
        <strain evidence="3">Hsosn_3</strain>
        <tissue evidence="3">Leaf</tissue>
    </source>
</reference>
<evidence type="ECO:0000313" key="3">
    <source>
        <dbReference type="EMBL" id="KAK1392720.1"/>
    </source>
</evidence>